<dbReference type="AlphaFoldDB" id="A0A4R6M0L9"/>
<comment type="caution">
    <text evidence="3">The sequence shown here is derived from an EMBL/GenBank/DDBJ whole genome shotgun (WGS) entry which is preliminary data.</text>
</comment>
<feature type="compositionally biased region" description="Basic and acidic residues" evidence="2">
    <location>
        <begin position="119"/>
        <end position="161"/>
    </location>
</feature>
<evidence type="ECO:0000256" key="1">
    <source>
        <dbReference type="ARBA" id="ARBA00022596"/>
    </source>
</evidence>
<dbReference type="Proteomes" id="UP000295064">
    <property type="component" value="Unassembled WGS sequence"/>
</dbReference>
<evidence type="ECO:0000256" key="2">
    <source>
        <dbReference type="SAM" id="MobiDB-lite"/>
    </source>
</evidence>
<accession>A0A4R6M0L9</accession>
<keyword evidence="1" id="KW-0533">Nickel</keyword>
<gene>
    <name evidence="3" type="ORF">DFR79_102104</name>
</gene>
<evidence type="ECO:0000313" key="4">
    <source>
        <dbReference type="Proteomes" id="UP000295064"/>
    </source>
</evidence>
<feature type="region of interest" description="Disordered" evidence="2">
    <location>
        <begin position="72"/>
        <end position="170"/>
    </location>
</feature>
<dbReference type="EMBL" id="SNWX01000002">
    <property type="protein sequence ID" value="TDO94728.1"/>
    <property type="molecule type" value="Genomic_DNA"/>
</dbReference>
<sequence length="344" mass="37918">MEKILYFDLLSGISGDMTIASLLDLGVDQDRFLKELKKLNLAGYEIEISTVQKNGITATDFKVVLEDEIHPDHVSTGNDKAAEGHHSGHHEHHEDHEQSKQSHEHQHQAGCNGCGNHGNHGDHDHGAGEHKHSQSEHGCGEHQHESQHQDKHHHNHEEGHSHNHSSNNHVHRNFNDIKELINQSQLNQKVKELSIDIFAKVAEAEAKVHNKSIDEVHFHEVGAVDSIVDIVGTAILVEMLNPDHIYAAAVPLGTGFVDAAHGRIPIPAPAAIEILKGVPVYSTGVRGELVTPTGAAIIKTLAEEFIEMPEVEIEKIAYGAGKKDFEITNLLRVYQAKKKVKKSS</sequence>
<dbReference type="InterPro" id="IPR002822">
    <property type="entry name" value="Ni_insertion"/>
</dbReference>
<evidence type="ECO:0000313" key="3">
    <source>
        <dbReference type="EMBL" id="TDO94728.1"/>
    </source>
</evidence>
<feature type="compositionally biased region" description="Basic and acidic residues" evidence="2">
    <location>
        <begin position="80"/>
        <end position="107"/>
    </location>
</feature>
<name>A0A4R6M0L9_9FIRM</name>
<dbReference type="PANTHER" id="PTHR36566">
    <property type="entry name" value="NICKEL INSERTION PROTEIN-RELATED"/>
    <property type="match status" value="1"/>
</dbReference>
<dbReference type="PANTHER" id="PTHR36566:SF1">
    <property type="entry name" value="PYRIDINIUM-3,5-BISTHIOCARBOXYLIC ACID MONONUCLEOTIDE NICKEL INSERTION PROTEIN"/>
    <property type="match status" value="1"/>
</dbReference>
<proteinExistence type="predicted"/>
<organism evidence="3 4">
    <name type="scientific">Halanaerobium saccharolyticum</name>
    <dbReference type="NCBI Taxonomy" id="43595"/>
    <lineage>
        <taxon>Bacteria</taxon>
        <taxon>Bacillati</taxon>
        <taxon>Bacillota</taxon>
        <taxon>Clostridia</taxon>
        <taxon>Halanaerobiales</taxon>
        <taxon>Halanaerobiaceae</taxon>
        <taxon>Halanaerobium</taxon>
    </lineage>
</organism>
<reference evidence="3 4" key="1">
    <citation type="submission" date="2019-03" db="EMBL/GenBank/DDBJ databases">
        <title>Subsurface microbial communities from deep shales in Ohio and West Virginia, USA.</title>
        <authorList>
            <person name="Wrighton K."/>
        </authorList>
    </citation>
    <scope>NUCLEOTIDE SEQUENCE [LARGE SCALE GENOMIC DNA]</scope>
    <source>
        <strain evidence="3 4">MA284_T2</strain>
    </source>
</reference>
<dbReference type="Pfam" id="PF01969">
    <property type="entry name" value="Ni_insertion"/>
    <property type="match status" value="2"/>
</dbReference>
<protein>
    <submittedName>
        <fullName evidence="3">Uncharacterized protein (TIGR00299 family) protein</fullName>
    </submittedName>
</protein>